<gene>
    <name evidence="1" type="ORF">MAE02_64650</name>
</gene>
<dbReference type="EMBL" id="BJYU01000240">
    <property type="protein sequence ID" value="GEO18769.1"/>
    <property type="molecule type" value="Genomic_DNA"/>
</dbReference>
<dbReference type="Proteomes" id="UP000321085">
    <property type="component" value="Unassembled WGS sequence"/>
</dbReference>
<accession>A0A512C3H6</accession>
<name>A0A512C3H6_9HYPH</name>
<sequence>MDVDTGQILAVELTSSDVDNGSQGEPLLDQITAPLASFIGYRASDQAGIYGTVAKVILTLT</sequence>
<protein>
    <submittedName>
        <fullName evidence="1">Uncharacterized protein</fullName>
    </submittedName>
</protein>
<comment type="caution">
    <text evidence="1">The sequence shown here is derived from an EMBL/GenBank/DDBJ whole genome shotgun (WGS) entry which is preliminary data.</text>
</comment>
<reference evidence="1 2" key="1">
    <citation type="submission" date="2019-07" db="EMBL/GenBank/DDBJ databases">
        <title>Whole genome shotgun sequence of Microvirga aerophila NBRC 106136.</title>
        <authorList>
            <person name="Hosoyama A."/>
            <person name="Uohara A."/>
            <person name="Ohji S."/>
            <person name="Ichikawa N."/>
        </authorList>
    </citation>
    <scope>NUCLEOTIDE SEQUENCE [LARGE SCALE GENOMIC DNA]</scope>
    <source>
        <strain evidence="1 2">NBRC 106136</strain>
    </source>
</reference>
<evidence type="ECO:0000313" key="2">
    <source>
        <dbReference type="Proteomes" id="UP000321085"/>
    </source>
</evidence>
<keyword evidence="2" id="KW-1185">Reference proteome</keyword>
<dbReference type="RefSeq" id="WP_246690555.1">
    <property type="nucleotide sequence ID" value="NZ_BJYU01000240.1"/>
</dbReference>
<dbReference type="AlphaFoldDB" id="A0A512C3H6"/>
<evidence type="ECO:0000313" key="1">
    <source>
        <dbReference type="EMBL" id="GEO18769.1"/>
    </source>
</evidence>
<organism evidence="1 2">
    <name type="scientific">Microvirga aerophila</name>
    <dbReference type="NCBI Taxonomy" id="670291"/>
    <lineage>
        <taxon>Bacteria</taxon>
        <taxon>Pseudomonadati</taxon>
        <taxon>Pseudomonadota</taxon>
        <taxon>Alphaproteobacteria</taxon>
        <taxon>Hyphomicrobiales</taxon>
        <taxon>Methylobacteriaceae</taxon>
        <taxon>Microvirga</taxon>
    </lineage>
</organism>
<proteinExistence type="predicted"/>